<feature type="domain" description="SHS2" evidence="1">
    <location>
        <begin position="11"/>
        <end position="177"/>
    </location>
</feature>
<gene>
    <name evidence="2" type="ORF">METZ01_LOCUS512688</name>
</gene>
<dbReference type="Pfam" id="PF02491">
    <property type="entry name" value="SHS2_FTSA"/>
    <property type="match status" value="1"/>
</dbReference>
<dbReference type="InterPro" id="IPR043129">
    <property type="entry name" value="ATPase_NBD"/>
</dbReference>
<dbReference type="Gene3D" id="3.30.420.40">
    <property type="match status" value="1"/>
</dbReference>
<evidence type="ECO:0000259" key="1">
    <source>
        <dbReference type="SMART" id="SM00842"/>
    </source>
</evidence>
<proteinExistence type="predicted"/>
<evidence type="ECO:0000313" key="2">
    <source>
        <dbReference type="EMBL" id="SVE59834.1"/>
    </source>
</evidence>
<accession>A0A383ETD3</accession>
<dbReference type="Gene3D" id="3.30.1490.110">
    <property type="match status" value="1"/>
</dbReference>
<dbReference type="SMART" id="SM00842">
    <property type="entry name" value="FtsA"/>
    <property type="match status" value="1"/>
</dbReference>
<organism evidence="2">
    <name type="scientific">marine metagenome</name>
    <dbReference type="NCBI Taxonomy" id="408172"/>
    <lineage>
        <taxon>unclassified sequences</taxon>
        <taxon>metagenomes</taxon>
        <taxon>ecological metagenomes</taxon>
    </lineage>
</organism>
<protein>
    <recommendedName>
        <fullName evidence="1">SHS2 domain-containing protein</fullName>
    </recommendedName>
</protein>
<feature type="non-terminal residue" evidence="2">
    <location>
        <position position="177"/>
    </location>
</feature>
<dbReference type="EMBL" id="UINC01228497">
    <property type="protein sequence ID" value="SVE59834.1"/>
    <property type="molecule type" value="Genomic_DNA"/>
</dbReference>
<reference evidence="2" key="1">
    <citation type="submission" date="2018-05" db="EMBL/GenBank/DDBJ databases">
        <authorList>
            <person name="Lanie J.A."/>
            <person name="Ng W.-L."/>
            <person name="Kazmierczak K.M."/>
            <person name="Andrzejewski T.M."/>
            <person name="Davidsen T.M."/>
            <person name="Wayne K.J."/>
            <person name="Tettelin H."/>
            <person name="Glass J.I."/>
            <person name="Rusch D."/>
            <person name="Podicherti R."/>
            <person name="Tsui H.-C.T."/>
            <person name="Winkler M.E."/>
        </authorList>
    </citation>
    <scope>NUCLEOTIDE SEQUENCE</scope>
</reference>
<dbReference type="InterPro" id="IPR003494">
    <property type="entry name" value="SHS2_FtsA"/>
</dbReference>
<sequence length="177" mass="19114">MFKANKQRQIVTAIDVGTTKICTIIAERLEDGNMLMLGHSTVSSVGALSKAIVENVDLASSAIISSVQEAENMAGIPVQNIYVGVTGAHIEFENRLDNLDLATQENDPENVITTESISNVPTKISKDLDYRNRQILHALPMSYQVDETSDIVTPVGMHTSSLAVKSHVVTIAPEPAQ</sequence>
<dbReference type="GO" id="GO:0051301">
    <property type="term" value="P:cell division"/>
    <property type="evidence" value="ECO:0007669"/>
    <property type="project" value="InterPro"/>
</dbReference>
<name>A0A383ETD3_9ZZZZ</name>
<dbReference type="SUPFAM" id="SSF53067">
    <property type="entry name" value="Actin-like ATPase domain"/>
    <property type="match status" value="1"/>
</dbReference>
<dbReference type="AlphaFoldDB" id="A0A383ETD3"/>